<dbReference type="InterPro" id="IPR036249">
    <property type="entry name" value="Thioredoxin-like_sf"/>
</dbReference>
<dbReference type="PANTHER" id="PTHR43110">
    <property type="entry name" value="THIOL PEROXIDASE"/>
    <property type="match status" value="1"/>
</dbReference>
<dbReference type="EMBL" id="CP045068">
    <property type="protein sequence ID" value="QFQ92425.1"/>
    <property type="molecule type" value="Genomic_DNA"/>
</dbReference>
<dbReference type="RefSeq" id="WP_054714867.1">
    <property type="nucleotide sequence ID" value="NZ_CP045068.1"/>
</dbReference>
<dbReference type="CDD" id="cd03014">
    <property type="entry name" value="PRX_Atyp2cys"/>
    <property type="match status" value="1"/>
</dbReference>
<evidence type="ECO:0000256" key="4">
    <source>
        <dbReference type="ARBA" id="ARBA00023284"/>
    </source>
</evidence>
<keyword evidence="1" id="KW-0575">Peroxidase</keyword>
<evidence type="ECO:0000256" key="5">
    <source>
        <dbReference type="SAM" id="MobiDB-lite"/>
    </source>
</evidence>
<reference evidence="7 8" key="1">
    <citation type="submission" date="2019-10" db="EMBL/GenBank/DDBJ databases">
        <title>Genome sequencing of Lactobacillus manihotivorans.</title>
        <authorList>
            <person name="Kim K."/>
        </authorList>
    </citation>
    <scope>NUCLEOTIDE SEQUENCE [LARGE SCALE GENOMIC DNA]</scope>
    <source>
        <strain evidence="7 8">LM010</strain>
    </source>
</reference>
<protein>
    <submittedName>
        <fullName evidence="7">Redoxin domain-containing protein</fullName>
    </submittedName>
</protein>
<evidence type="ECO:0000256" key="3">
    <source>
        <dbReference type="ARBA" id="ARBA00023157"/>
    </source>
</evidence>
<dbReference type="Pfam" id="PF00578">
    <property type="entry name" value="AhpC-TSA"/>
    <property type="match status" value="1"/>
</dbReference>
<proteinExistence type="predicted"/>
<dbReference type="InterPro" id="IPR013766">
    <property type="entry name" value="Thioredoxin_domain"/>
</dbReference>
<dbReference type="InterPro" id="IPR002065">
    <property type="entry name" value="TPX"/>
</dbReference>
<dbReference type="Gene3D" id="3.40.30.10">
    <property type="entry name" value="Glutaredoxin"/>
    <property type="match status" value="1"/>
</dbReference>
<accession>A0A5P8JT54</accession>
<evidence type="ECO:0000256" key="1">
    <source>
        <dbReference type="ARBA" id="ARBA00022559"/>
    </source>
</evidence>
<dbReference type="Proteomes" id="UP000388452">
    <property type="component" value="Chromosome"/>
</dbReference>
<dbReference type="PROSITE" id="PS51352">
    <property type="entry name" value="THIOREDOXIN_2"/>
    <property type="match status" value="1"/>
</dbReference>
<evidence type="ECO:0000313" key="7">
    <source>
        <dbReference type="EMBL" id="QFQ92425.1"/>
    </source>
</evidence>
<keyword evidence="2" id="KW-0049">Antioxidant</keyword>
<dbReference type="InterPro" id="IPR050455">
    <property type="entry name" value="Tpx_Peroxidase_subfamily"/>
</dbReference>
<dbReference type="AlphaFoldDB" id="A0A5P8JT54"/>
<dbReference type="SUPFAM" id="SSF52833">
    <property type="entry name" value="Thioredoxin-like"/>
    <property type="match status" value="1"/>
</dbReference>
<keyword evidence="1" id="KW-0560">Oxidoreductase</keyword>
<keyword evidence="3" id="KW-1015">Disulfide bond</keyword>
<dbReference type="PANTHER" id="PTHR43110:SF1">
    <property type="entry name" value="THIOL PEROXIDASE"/>
    <property type="match status" value="1"/>
</dbReference>
<gene>
    <name evidence="7" type="ORF">LM010_13815</name>
</gene>
<name>A0A5P8JT54_9LACO</name>
<feature type="domain" description="Thioredoxin" evidence="6">
    <location>
        <begin position="17"/>
        <end position="165"/>
    </location>
</feature>
<evidence type="ECO:0000313" key="8">
    <source>
        <dbReference type="Proteomes" id="UP000388452"/>
    </source>
</evidence>
<keyword evidence="4" id="KW-0676">Redox-active center</keyword>
<organism evidence="7 8">
    <name type="scientific">Lacticaseibacillus manihotivorans</name>
    <dbReference type="NCBI Taxonomy" id="88233"/>
    <lineage>
        <taxon>Bacteria</taxon>
        <taxon>Bacillati</taxon>
        <taxon>Bacillota</taxon>
        <taxon>Bacilli</taxon>
        <taxon>Lactobacillales</taxon>
        <taxon>Lactobacillaceae</taxon>
        <taxon>Lacticaseibacillus</taxon>
    </lineage>
</organism>
<sequence>MQITRHGLPQDTVGTPPSLGHPLPDFKVVNADGQQVTTADFTGRYNLISVVPDINTRVCSISTKQFNQAMDEFAGVGFYTISTNTTVQQANWCAAEGVHHIQLLSDDDANFGTAMGLYVADNHTDARSVWIIAPDGHIAYRELILEQTQEPDYGSALAYLEAHQQH</sequence>
<dbReference type="InterPro" id="IPR000866">
    <property type="entry name" value="AhpC/TSA"/>
</dbReference>
<dbReference type="GO" id="GO:0008379">
    <property type="term" value="F:thioredoxin peroxidase activity"/>
    <property type="evidence" value="ECO:0007669"/>
    <property type="project" value="InterPro"/>
</dbReference>
<evidence type="ECO:0000256" key="2">
    <source>
        <dbReference type="ARBA" id="ARBA00022862"/>
    </source>
</evidence>
<feature type="region of interest" description="Disordered" evidence="5">
    <location>
        <begin position="1"/>
        <end position="20"/>
    </location>
</feature>
<evidence type="ECO:0000259" key="6">
    <source>
        <dbReference type="PROSITE" id="PS51352"/>
    </source>
</evidence>